<dbReference type="CDD" id="cd00051">
    <property type="entry name" value="EFh"/>
    <property type="match status" value="1"/>
</dbReference>
<dbReference type="Proteomes" id="UP000318017">
    <property type="component" value="Chromosome"/>
</dbReference>
<organism evidence="5 6">
    <name type="scientific">Aureliella helgolandensis</name>
    <dbReference type="NCBI Taxonomy" id="2527968"/>
    <lineage>
        <taxon>Bacteria</taxon>
        <taxon>Pseudomonadati</taxon>
        <taxon>Planctomycetota</taxon>
        <taxon>Planctomycetia</taxon>
        <taxon>Pirellulales</taxon>
        <taxon>Pirellulaceae</taxon>
        <taxon>Aureliella</taxon>
    </lineage>
</organism>
<evidence type="ECO:0000259" key="4">
    <source>
        <dbReference type="PROSITE" id="PS50222"/>
    </source>
</evidence>
<name>A0A518G3E2_9BACT</name>
<feature type="region of interest" description="Disordered" evidence="3">
    <location>
        <begin position="254"/>
        <end position="275"/>
    </location>
</feature>
<reference evidence="5 6" key="1">
    <citation type="submission" date="2019-02" db="EMBL/GenBank/DDBJ databases">
        <title>Deep-cultivation of Planctomycetes and their phenomic and genomic characterization uncovers novel biology.</title>
        <authorList>
            <person name="Wiegand S."/>
            <person name="Jogler M."/>
            <person name="Boedeker C."/>
            <person name="Pinto D."/>
            <person name="Vollmers J."/>
            <person name="Rivas-Marin E."/>
            <person name="Kohn T."/>
            <person name="Peeters S.H."/>
            <person name="Heuer A."/>
            <person name="Rast P."/>
            <person name="Oberbeckmann S."/>
            <person name="Bunk B."/>
            <person name="Jeske O."/>
            <person name="Meyerdierks A."/>
            <person name="Storesund J.E."/>
            <person name="Kallscheuer N."/>
            <person name="Luecker S."/>
            <person name="Lage O.M."/>
            <person name="Pohl T."/>
            <person name="Merkel B.J."/>
            <person name="Hornburger P."/>
            <person name="Mueller R.-W."/>
            <person name="Bruemmer F."/>
            <person name="Labrenz M."/>
            <person name="Spormann A.M."/>
            <person name="Op den Camp H."/>
            <person name="Overmann J."/>
            <person name="Amann R."/>
            <person name="Jetten M.S.M."/>
            <person name="Mascher T."/>
            <person name="Medema M.H."/>
            <person name="Devos D.P."/>
            <person name="Kaster A.-K."/>
            <person name="Ovreas L."/>
            <person name="Rohde M."/>
            <person name="Galperin M.Y."/>
            <person name="Jogler C."/>
        </authorList>
    </citation>
    <scope>NUCLEOTIDE SEQUENCE [LARGE SCALE GENOMIC DNA]</scope>
    <source>
        <strain evidence="5 6">Q31a</strain>
    </source>
</reference>
<dbReference type="PROSITE" id="PS50222">
    <property type="entry name" value="EF_HAND_2"/>
    <property type="match status" value="1"/>
</dbReference>
<feature type="compositionally biased region" description="Basic and acidic residues" evidence="3">
    <location>
        <begin position="349"/>
        <end position="359"/>
    </location>
</feature>
<dbReference type="PANTHER" id="PTHR10827:SF98">
    <property type="entry name" value="45 KDA CALCIUM-BINDING PROTEIN"/>
    <property type="match status" value="1"/>
</dbReference>
<proteinExistence type="predicted"/>
<dbReference type="OrthoDB" id="260830at2"/>
<keyword evidence="6" id="KW-1185">Reference proteome</keyword>
<dbReference type="AlphaFoldDB" id="A0A518G3E2"/>
<protein>
    <submittedName>
        <fullName evidence="5">Transaldolase/EF-hand domain-containing protein</fullName>
    </submittedName>
</protein>
<dbReference type="InterPro" id="IPR002048">
    <property type="entry name" value="EF_hand_dom"/>
</dbReference>
<dbReference type="KEGG" id="ahel:Q31a_14090"/>
<evidence type="ECO:0000256" key="3">
    <source>
        <dbReference type="SAM" id="MobiDB-lite"/>
    </source>
</evidence>
<dbReference type="PANTHER" id="PTHR10827">
    <property type="entry name" value="RETICULOCALBIN"/>
    <property type="match status" value="1"/>
</dbReference>
<feature type="region of interest" description="Disordered" evidence="3">
    <location>
        <begin position="340"/>
        <end position="359"/>
    </location>
</feature>
<dbReference type="Pfam" id="PF13202">
    <property type="entry name" value="EF-hand_5"/>
    <property type="match status" value="2"/>
</dbReference>
<dbReference type="EMBL" id="CP036298">
    <property type="protein sequence ID" value="QDV23113.1"/>
    <property type="molecule type" value="Genomic_DNA"/>
</dbReference>
<dbReference type="InterPro" id="IPR011992">
    <property type="entry name" value="EF-hand-dom_pair"/>
</dbReference>
<keyword evidence="1" id="KW-0479">Metal-binding</keyword>
<dbReference type="SUPFAM" id="SSF47473">
    <property type="entry name" value="EF-hand"/>
    <property type="match status" value="2"/>
</dbReference>
<gene>
    <name evidence="5" type="ORF">Q31a_14090</name>
</gene>
<dbReference type="GO" id="GO:0005509">
    <property type="term" value="F:calcium ion binding"/>
    <property type="evidence" value="ECO:0007669"/>
    <property type="project" value="InterPro"/>
</dbReference>
<evidence type="ECO:0000256" key="1">
    <source>
        <dbReference type="ARBA" id="ARBA00022723"/>
    </source>
</evidence>
<dbReference type="InterPro" id="IPR018247">
    <property type="entry name" value="EF_Hand_1_Ca_BS"/>
</dbReference>
<evidence type="ECO:0000313" key="6">
    <source>
        <dbReference type="Proteomes" id="UP000318017"/>
    </source>
</evidence>
<sequence>MASENSRVQNELRVWTRVPRGGRECRSVRRRNRAGWKTVGIGRLRGIDVRDHLGSCFACLAAYGRMLAIFGCLLLAGCPAGPSRSKAPETVQPPEEIETTTPLAPATSFATADSPPVEEPSVEEPSVEEQQVEVPSKGTWSTRRIIGLVERGPRVLDLSLQIEELSLEEQTQAVLEGVAGRLLGEQSMDLSWTDLLENRWVKSGWIGNLLAGESQREQLIGMYDSDQDGLATLEELLPFLSRGLSRTSPLQIADHGQSPDLAVGESPWGNLDPNRDNALDRQELDRMADEIWRYDQNGDGLLSRAEVLKRPADGVSSMRPTRGMLQRTTSVILDEIAPTSFASSSSAEQDAREQDDRTRTLKRKLAKDLLRNFTFLNSIARDQWPTWSSDRWESLDVDGDLQLNRNELEGFADVVPDVKVYGKFPTAEFYDALSVDADAAAHLSTAMSAMSAESNMTAALKPAKSRVTAEVPRAEIQWHSNREGGVLLMPGLVVSVQVEDAFSLAQRAQLRALMGMAGTNSQLREQLTRQLQLQSGALDLADEDEDGLLSDQEFREVWNWIAVRHGARISVRWELAATPWFYLIDLDGNGTVTAGEVDSAVDGIAAMDRNGDGSVTPDELPLVVSLLLQRTDQRLQMEEIFPSNASGSVGPDGEVGGAQDWFAATDVDGDGQLSRREFLGDRVDFEGFDQDKDGIVTREEVYEHRESN</sequence>
<dbReference type="RefSeq" id="WP_145075659.1">
    <property type="nucleotide sequence ID" value="NZ_CP036298.1"/>
</dbReference>
<evidence type="ECO:0000256" key="2">
    <source>
        <dbReference type="ARBA" id="ARBA00022737"/>
    </source>
</evidence>
<feature type="domain" description="EF-hand" evidence="4">
    <location>
        <begin position="595"/>
        <end position="630"/>
    </location>
</feature>
<keyword evidence="2" id="KW-0677">Repeat</keyword>
<evidence type="ECO:0000313" key="5">
    <source>
        <dbReference type="EMBL" id="QDV23113.1"/>
    </source>
</evidence>
<feature type="compositionally biased region" description="Acidic residues" evidence="3">
    <location>
        <begin position="120"/>
        <end position="131"/>
    </location>
</feature>
<dbReference type="Gene3D" id="1.10.238.10">
    <property type="entry name" value="EF-hand"/>
    <property type="match status" value="3"/>
</dbReference>
<accession>A0A518G3E2</accession>
<dbReference type="PROSITE" id="PS00018">
    <property type="entry name" value="EF_HAND_1"/>
    <property type="match status" value="4"/>
</dbReference>
<feature type="region of interest" description="Disordered" evidence="3">
    <location>
        <begin position="83"/>
        <end position="134"/>
    </location>
</feature>